<dbReference type="EMBL" id="CM020620">
    <property type="protein sequence ID" value="KAK1869726.1"/>
    <property type="molecule type" value="Genomic_DNA"/>
</dbReference>
<sequence length="290" mass="32338">MFRAAVHDPWKAFPSGGIPQGAARTKSVAKKTGKRVAPLPDAIKKTVVKEVKHPLFEKKTRNFGIGQAIQPKRDLSRFVKWPKYVRMQRQKKILLMRLKVPPSVNQFSQTLDKNMCSAIFKLLGKYTPESKLAKKQRLAAMAEVKASGGDATTTKKPIHVKFGINHVVQLVEAKKAQLVVIAHDVDPIELVVWLPALCRKMDVPYCIVKSKARVGTLVNMKTATAVAMTGVRSEDKAEFAKIIDSVKSQYNDRYEEIRKTWGGGHLGIKSQHHQAQIAKALAIEEAKRMG</sequence>
<dbReference type="Proteomes" id="UP000798662">
    <property type="component" value="Chromosome 3"/>
</dbReference>
<evidence type="ECO:0000313" key="1">
    <source>
        <dbReference type="EMBL" id="KAK1869726.1"/>
    </source>
</evidence>
<reference evidence="1" key="1">
    <citation type="submission" date="2019-11" db="EMBL/GenBank/DDBJ databases">
        <title>Nori genome reveals adaptations in red seaweeds to the harsh intertidal environment.</title>
        <authorList>
            <person name="Wang D."/>
            <person name="Mao Y."/>
        </authorList>
    </citation>
    <scope>NUCLEOTIDE SEQUENCE</scope>
    <source>
        <tissue evidence="1">Gametophyte</tissue>
    </source>
</reference>
<evidence type="ECO:0000313" key="2">
    <source>
        <dbReference type="Proteomes" id="UP000798662"/>
    </source>
</evidence>
<comment type="caution">
    <text evidence="1">The sequence shown here is derived from an EMBL/GenBank/DDBJ whole genome shotgun (WGS) entry which is preliminary data.</text>
</comment>
<accession>A0ACC3CI81</accession>
<gene>
    <name evidence="1" type="ORF">I4F81_012192</name>
</gene>
<keyword evidence="2" id="KW-1185">Reference proteome</keyword>
<protein>
    <submittedName>
        <fullName evidence="1">Uncharacterized protein</fullName>
    </submittedName>
</protein>
<name>A0ACC3CI81_PYRYE</name>
<organism evidence="1 2">
    <name type="scientific">Pyropia yezoensis</name>
    <name type="common">Susabi-nori</name>
    <name type="synonym">Porphyra yezoensis</name>
    <dbReference type="NCBI Taxonomy" id="2788"/>
    <lineage>
        <taxon>Eukaryota</taxon>
        <taxon>Rhodophyta</taxon>
        <taxon>Bangiophyceae</taxon>
        <taxon>Bangiales</taxon>
        <taxon>Bangiaceae</taxon>
        <taxon>Pyropia</taxon>
    </lineage>
</organism>
<proteinExistence type="predicted"/>